<dbReference type="PANTHER" id="PTHR45966:SF13">
    <property type="entry name" value="GDSL ESTERASE_LIPASE"/>
    <property type="match status" value="1"/>
</dbReference>
<dbReference type="InterPro" id="IPR001087">
    <property type="entry name" value="GDSL"/>
</dbReference>
<dbReference type="Pfam" id="PF00657">
    <property type="entry name" value="Lipase_GDSL"/>
    <property type="match status" value="1"/>
</dbReference>
<sequence>MHAFQYHPKMTNLVSLLGCFGILFAMCYVASASSLAVSSALFIFGDSTVDPGNNNHMETIPENRADYKPYGQNGFFEGPTGRFSDGRVIVDFIAEYAKLPIIPPFRQPSAKYTKGVNFASGGAGILSETNQGLVTDLKTQLKNFEDVQKSLTENLGDEQAKKLISEAVYFFSIGSNDYMGGYLGNPKMQQDYNPEQYVDMVIGNLTKAIQSLYEKGGRKFGFLSLSPLGCLPALRILNPKASQEERRCFEGASELALAHNNALKAVLTSLEYLLKGFKYCNSNFYNWLQDRINNPSKYVPIRTIQMSGFWQFTGSKSYCDARDDLEKRTVYEGFKEGVNACCGTGPYRGIYTCGGKKEVTDYELCDNAEDYVWWDSFHPTERIHEHFAKALWNGPPLSVGPYNLKDLFFNNEMKLTIADVVDNPHSNHFQF</sequence>
<evidence type="ECO:0000313" key="4">
    <source>
        <dbReference type="Proteomes" id="UP000813462"/>
    </source>
</evidence>
<dbReference type="CDD" id="cd01837">
    <property type="entry name" value="SGNH_plant_lipase_like"/>
    <property type="match status" value="1"/>
</dbReference>
<dbReference type="EMBL" id="JAEACU010000008">
    <property type="protein sequence ID" value="KAH7519350.1"/>
    <property type="molecule type" value="Genomic_DNA"/>
</dbReference>
<gene>
    <name evidence="3" type="ORF">FEM48_Zijuj08G0026800</name>
</gene>
<dbReference type="Proteomes" id="UP000813462">
    <property type="component" value="Unassembled WGS sequence"/>
</dbReference>
<dbReference type="Gene3D" id="3.40.50.1110">
    <property type="entry name" value="SGNH hydrolase"/>
    <property type="match status" value="1"/>
</dbReference>
<comment type="similarity">
    <text evidence="1">Belongs to the 'GDSL' lipolytic enzyme family.</text>
</comment>
<dbReference type="InterPro" id="IPR044552">
    <property type="entry name" value="GLIP1-5/GLL25"/>
</dbReference>
<protein>
    <recommendedName>
        <fullName evidence="5">GDSL esterase/lipase 5-like</fullName>
    </recommendedName>
</protein>
<proteinExistence type="inferred from homology"/>
<dbReference type="SUPFAM" id="SSF52266">
    <property type="entry name" value="SGNH hydrolase"/>
    <property type="match status" value="1"/>
</dbReference>
<dbReference type="AlphaFoldDB" id="A0A978UWI4"/>
<dbReference type="PANTHER" id="PTHR45966">
    <property type="entry name" value="GDSL-LIKE LIPASE/ACYLHYDROLASE"/>
    <property type="match status" value="1"/>
</dbReference>
<reference evidence="3" key="1">
    <citation type="journal article" date="2021" name="Front. Plant Sci.">
        <title>Chromosome-Scale Genome Assembly for Chinese Sour Jujube and Insights Into Its Genome Evolution and Domestication Signature.</title>
        <authorList>
            <person name="Shen L.-Y."/>
            <person name="Luo H."/>
            <person name="Wang X.-L."/>
            <person name="Wang X.-M."/>
            <person name="Qiu X.-J."/>
            <person name="Liu H."/>
            <person name="Zhou S.-S."/>
            <person name="Jia K.-H."/>
            <person name="Nie S."/>
            <person name="Bao Y.-T."/>
            <person name="Zhang R.-G."/>
            <person name="Yun Q.-Z."/>
            <person name="Chai Y.-H."/>
            <person name="Lu J.-Y."/>
            <person name="Li Y."/>
            <person name="Zhao S.-W."/>
            <person name="Mao J.-F."/>
            <person name="Jia S.-G."/>
            <person name="Mao Y.-M."/>
        </authorList>
    </citation>
    <scope>NUCLEOTIDE SEQUENCE</scope>
    <source>
        <strain evidence="3">AT0</strain>
        <tissue evidence="3">Leaf</tissue>
    </source>
</reference>
<dbReference type="InterPro" id="IPR036514">
    <property type="entry name" value="SGNH_hydro_sf"/>
</dbReference>
<name>A0A978UWI4_ZIZJJ</name>
<evidence type="ECO:0008006" key="5">
    <source>
        <dbReference type="Google" id="ProtNLM"/>
    </source>
</evidence>
<dbReference type="GO" id="GO:0016298">
    <property type="term" value="F:lipase activity"/>
    <property type="evidence" value="ECO:0007669"/>
    <property type="project" value="TreeGrafter"/>
</dbReference>
<organism evidence="3 4">
    <name type="scientific">Ziziphus jujuba var. spinosa</name>
    <dbReference type="NCBI Taxonomy" id="714518"/>
    <lineage>
        <taxon>Eukaryota</taxon>
        <taxon>Viridiplantae</taxon>
        <taxon>Streptophyta</taxon>
        <taxon>Embryophyta</taxon>
        <taxon>Tracheophyta</taxon>
        <taxon>Spermatophyta</taxon>
        <taxon>Magnoliopsida</taxon>
        <taxon>eudicotyledons</taxon>
        <taxon>Gunneridae</taxon>
        <taxon>Pentapetalae</taxon>
        <taxon>rosids</taxon>
        <taxon>fabids</taxon>
        <taxon>Rosales</taxon>
        <taxon>Rhamnaceae</taxon>
        <taxon>Paliureae</taxon>
        <taxon>Ziziphus</taxon>
    </lineage>
</organism>
<evidence type="ECO:0000256" key="2">
    <source>
        <dbReference type="ARBA" id="ARBA00022729"/>
    </source>
</evidence>
<dbReference type="InterPro" id="IPR035669">
    <property type="entry name" value="SGNH_plant_lipase-like"/>
</dbReference>
<evidence type="ECO:0000256" key="1">
    <source>
        <dbReference type="ARBA" id="ARBA00008668"/>
    </source>
</evidence>
<keyword evidence="2" id="KW-0732">Signal</keyword>
<accession>A0A978UWI4</accession>
<comment type="caution">
    <text evidence="3">The sequence shown here is derived from an EMBL/GenBank/DDBJ whole genome shotgun (WGS) entry which is preliminary data.</text>
</comment>
<evidence type="ECO:0000313" key="3">
    <source>
        <dbReference type="EMBL" id="KAH7519350.1"/>
    </source>
</evidence>